<dbReference type="EMBL" id="NHRJ02000010">
    <property type="protein sequence ID" value="PZE20034.1"/>
    <property type="molecule type" value="Genomic_DNA"/>
</dbReference>
<evidence type="ECO:0000313" key="3">
    <source>
        <dbReference type="Proteomes" id="UP000214746"/>
    </source>
</evidence>
<feature type="transmembrane region" description="Helical" evidence="1">
    <location>
        <begin position="443"/>
        <end position="465"/>
    </location>
</feature>
<reference evidence="2" key="1">
    <citation type="submission" date="2018-06" db="EMBL/GenBank/DDBJ databases">
        <title>Paenibacillus xerothermodurans sp. nov. an extremely dry heat resistant spore forming bacterium isolated from the soil of Cape Canaveral, Florida.</title>
        <authorList>
            <person name="Seuylemezian A."/>
            <person name="Kaur N."/>
            <person name="Patil P."/>
            <person name="Patil P."/>
            <person name="Mayilraj S."/>
            <person name="Vaishampayan P."/>
        </authorList>
    </citation>
    <scope>NUCLEOTIDE SEQUENCE [LARGE SCALE GENOMIC DNA]</scope>
    <source>
        <strain evidence="2">ATCC 27380</strain>
    </source>
</reference>
<organism evidence="2 3">
    <name type="scientific">Paenibacillus xerothermodurans</name>
    <dbReference type="NCBI Taxonomy" id="1977292"/>
    <lineage>
        <taxon>Bacteria</taxon>
        <taxon>Bacillati</taxon>
        <taxon>Bacillota</taxon>
        <taxon>Bacilli</taxon>
        <taxon>Bacillales</taxon>
        <taxon>Paenibacillaceae</taxon>
        <taxon>Paenibacillus</taxon>
    </lineage>
</organism>
<comment type="caution">
    <text evidence="2">The sequence shown here is derived from an EMBL/GenBank/DDBJ whole genome shotgun (WGS) entry which is preliminary data.</text>
</comment>
<keyword evidence="1" id="KW-0472">Membrane</keyword>
<protein>
    <recommendedName>
        <fullName evidence="4">Group-specific protein</fullName>
    </recommendedName>
</protein>
<evidence type="ECO:0000313" key="2">
    <source>
        <dbReference type="EMBL" id="PZE20034.1"/>
    </source>
</evidence>
<evidence type="ECO:0000256" key="1">
    <source>
        <dbReference type="SAM" id="Phobius"/>
    </source>
</evidence>
<feature type="transmembrane region" description="Helical" evidence="1">
    <location>
        <begin position="402"/>
        <end position="423"/>
    </location>
</feature>
<proteinExistence type="predicted"/>
<gene>
    <name evidence="2" type="ORF">CBW46_015245</name>
</gene>
<dbReference type="RefSeq" id="WP_089200855.1">
    <property type="nucleotide sequence ID" value="NZ_NHRJ02000010.1"/>
</dbReference>
<accession>A0A2W1N854</accession>
<name>A0A2W1N854_PAEXE</name>
<keyword evidence="1" id="KW-1133">Transmembrane helix</keyword>
<dbReference type="Proteomes" id="UP000214746">
    <property type="component" value="Unassembled WGS sequence"/>
</dbReference>
<dbReference type="AlphaFoldDB" id="A0A2W1N854"/>
<evidence type="ECO:0008006" key="4">
    <source>
        <dbReference type="Google" id="ProtNLM"/>
    </source>
</evidence>
<dbReference type="OrthoDB" id="1947873at2"/>
<sequence>MAAANLEEKQATRALHNFIFPFSLKQNCQLDLKQQIQQHGFEFFSLNNLRLEDAYYGDDYRVSHRNMERYYLPFTANILFPHQENADCFQRFSKPMRHDCELKTQLFTIPFRIISVDIFLCPFQLGLITIRTELTAAHTDYSLAVEFANRFRVLEDVNAQDDATYIVCENAEFKEIEEFIFQRLTPFIVPCLDKAGMVGAYFETLPFFVDERMYVQAMYCFENGSSIANHDLYRAAQLDGINSKGEPYISATNTDYIKDYCRTHGYVRWSPDTFYIVNEHSFNCLTSDPDQFSVLANQMYGEYYYGMLLNLFHKIVLLKLSNRYSQIQVEKDHEDVEHLIRSITTFSSKYFFLELVSQSQGREIFMQLRKTYGNDELYLDVKQTLTDLFEYQGQFSAKRQNYLLLILTIYTVIGGIYGMNQVIEDLKGTIDWNKIWEYSIFEWIALFVTFSGMVVAFALGFAVLIRWSKDKLNNT</sequence>
<keyword evidence="1" id="KW-0812">Transmembrane</keyword>
<keyword evidence="3" id="KW-1185">Reference proteome</keyword>